<feature type="domain" description="TOG" evidence="7">
    <location>
        <begin position="283"/>
        <end position="518"/>
    </location>
</feature>
<feature type="compositionally biased region" description="Basic and acidic residues" evidence="4">
    <location>
        <begin position="229"/>
        <end position="254"/>
    </location>
</feature>
<feature type="region of interest" description="Disordered" evidence="4">
    <location>
        <begin position="1121"/>
        <end position="1257"/>
    </location>
</feature>
<evidence type="ECO:0000256" key="5">
    <source>
        <dbReference type="SAM" id="Phobius"/>
    </source>
</evidence>
<evidence type="ECO:0000259" key="6">
    <source>
        <dbReference type="SMART" id="SM00563"/>
    </source>
</evidence>
<dbReference type="SMART" id="SM00563">
    <property type="entry name" value="PlsC"/>
    <property type="match status" value="1"/>
</dbReference>
<feature type="compositionally biased region" description="Low complexity" evidence="4">
    <location>
        <begin position="592"/>
        <end position="620"/>
    </location>
</feature>
<organism evidence="8 9">
    <name type="scientific">Marasmius crinis-equi</name>
    <dbReference type="NCBI Taxonomy" id="585013"/>
    <lineage>
        <taxon>Eukaryota</taxon>
        <taxon>Fungi</taxon>
        <taxon>Dikarya</taxon>
        <taxon>Basidiomycota</taxon>
        <taxon>Agaricomycotina</taxon>
        <taxon>Agaricomycetes</taxon>
        <taxon>Agaricomycetidae</taxon>
        <taxon>Agaricales</taxon>
        <taxon>Marasmiineae</taxon>
        <taxon>Marasmiaceae</taxon>
        <taxon>Marasmius</taxon>
    </lineage>
</organism>
<dbReference type="InterPro" id="IPR016024">
    <property type="entry name" value="ARM-type_fold"/>
</dbReference>
<feature type="domain" description="TOG" evidence="7">
    <location>
        <begin position="1265"/>
        <end position="1509"/>
    </location>
</feature>
<dbReference type="Pfam" id="PF01553">
    <property type="entry name" value="Acyltransferase"/>
    <property type="match status" value="1"/>
</dbReference>
<evidence type="ECO:0008006" key="10">
    <source>
        <dbReference type="Google" id="ProtNLM"/>
    </source>
</evidence>
<evidence type="ECO:0000313" key="9">
    <source>
        <dbReference type="Proteomes" id="UP001465976"/>
    </source>
</evidence>
<evidence type="ECO:0000256" key="3">
    <source>
        <dbReference type="ARBA" id="ARBA00023212"/>
    </source>
</evidence>
<feature type="region of interest" description="Disordered" evidence="4">
    <location>
        <begin position="1950"/>
        <end position="2018"/>
    </location>
</feature>
<dbReference type="SUPFAM" id="SSF69593">
    <property type="entry name" value="Glycerol-3-phosphate (1)-acyltransferase"/>
    <property type="match status" value="2"/>
</dbReference>
<feature type="compositionally biased region" description="Low complexity" evidence="4">
    <location>
        <begin position="1133"/>
        <end position="1147"/>
    </location>
</feature>
<feature type="transmembrane region" description="Helical" evidence="5">
    <location>
        <begin position="2599"/>
        <end position="2626"/>
    </location>
</feature>
<gene>
    <name evidence="8" type="ORF">V5O48_010274</name>
</gene>
<feature type="compositionally biased region" description="Pro residues" evidence="4">
    <location>
        <begin position="563"/>
        <end position="572"/>
    </location>
</feature>
<keyword evidence="5" id="KW-0812">Transmembrane</keyword>
<dbReference type="InterPro" id="IPR002123">
    <property type="entry name" value="Plipid/glycerol_acylTrfase"/>
</dbReference>
<accession>A0ABR3F8X4</accession>
<keyword evidence="5" id="KW-1133">Transmembrane helix</keyword>
<feature type="compositionally biased region" description="Low complexity" evidence="4">
    <location>
        <begin position="1213"/>
        <end position="1236"/>
    </location>
</feature>
<reference evidence="8 9" key="1">
    <citation type="submission" date="2024-02" db="EMBL/GenBank/DDBJ databases">
        <title>A draft genome for the cacao thread blight pathogen Marasmius crinis-equi.</title>
        <authorList>
            <person name="Cohen S.P."/>
            <person name="Baruah I.K."/>
            <person name="Amoako-Attah I."/>
            <person name="Bukari Y."/>
            <person name="Meinhardt L.W."/>
            <person name="Bailey B.A."/>
        </authorList>
    </citation>
    <scope>NUCLEOTIDE SEQUENCE [LARGE SCALE GENOMIC DNA]</scope>
    <source>
        <strain evidence="8 9">GH-76</strain>
    </source>
</reference>
<evidence type="ECO:0000313" key="8">
    <source>
        <dbReference type="EMBL" id="KAL0571687.1"/>
    </source>
</evidence>
<keyword evidence="5" id="KW-0472">Membrane</keyword>
<comment type="caution">
    <text evidence="8">The sequence shown here is derived from an EMBL/GenBank/DDBJ whole genome shotgun (WGS) entry which is preliminary data.</text>
</comment>
<dbReference type="InterPro" id="IPR048491">
    <property type="entry name" value="XMAP215_CLASP_TOG"/>
</dbReference>
<feature type="domain" description="TOG" evidence="7">
    <location>
        <begin position="2"/>
        <end position="236"/>
    </location>
</feature>
<dbReference type="Gene3D" id="1.25.10.10">
    <property type="entry name" value="Leucine-rich Repeat Variant"/>
    <property type="match status" value="5"/>
</dbReference>
<dbReference type="SUPFAM" id="SSF48371">
    <property type="entry name" value="ARM repeat"/>
    <property type="match status" value="2"/>
</dbReference>
<feature type="domain" description="TOG" evidence="7">
    <location>
        <begin position="627"/>
        <end position="860"/>
    </location>
</feature>
<feature type="compositionally biased region" description="Low complexity" evidence="4">
    <location>
        <begin position="1984"/>
        <end position="1999"/>
    </location>
</feature>
<feature type="region of interest" description="Disordered" evidence="4">
    <location>
        <begin position="516"/>
        <end position="620"/>
    </location>
</feature>
<feature type="region of interest" description="Disordered" evidence="4">
    <location>
        <begin position="2845"/>
        <end position="2904"/>
    </location>
</feature>
<evidence type="ECO:0000256" key="1">
    <source>
        <dbReference type="ARBA" id="ARBA00004245"/>
    </source>
</evidence>
<dbReference type="EMBL" id="JBAHYK010000730">
    <property type="protein sequence ID" value="KAL0571687.1"/>
    <property type="molecule type" value="Genomic_DNA"/>
</dbReference>
<feature type="transmembrane region" description="Helical" evidence="5">
    <location>
        <begin position="2638"/>
        <end position="2658"/>
    </location>
</feature>
<evidence type="ECO:0000256" key="2">
    <source>
        <dbReference type="ARBA" id="ARBA00022490"/>
    </source>
</evidence>
<feature type="transmembrane region" description="Helical" evidence="5">
    <location>
        <begin position="2554"/>
        <end position="2578"/>
    </location>
</feature>
<evidence type="ECO:0000256" key="4">
    <source>
        <dbReference type="SAM" id="MobiDB-lite"/>
    </source>
</evidence>
<feature type="region of interest" description="Disordered" evidence="4">
    <location>
        <begin position="2776"/>
        <end position="2799"/>
    </location>
</feature>
<keyword evidence="2" id="KW-0963">Cytoplasm</keyword>
<feature type="compositionally biased region" description="Polar residues" evidence="4">
    <location>
        <begin position="1969"/>
        <end position="1983"/>
    </location>
</feature>
<dbReference type="Proteomes" id="UP001465976">
    <property type="component" value="Unassembled WGS sequence"/>
</dbReference>
<dbReference type="InterPro" id="IPR011989">
    <property type="entry name" value="ARM-like"/>
</dbReference>
<keyword evidence="9" id="KW-1185">Reference proteome</keyword>
<sequence>MDGPPPPEEDFSSMSISERLAHKNWKARVSAYESLVKTFQTTASDDDPAFKPYVNNPDLLKKIATDSNAVAQEKGVECLVALIKFAGGTAARTRETVAPALVEKCFGSARGGTKAQALELVLQYVEVENSGTGVVNDILPGLSAKQPKTVAGCVTALKEVVRTFGTQVTPPPPVLKALPKIFGHTDKAVRAEGTALTHVLYQYLGPGIESWLNDLKPVQVKELKEAFENMEREGKGKGSLKPERLTRAQAREAESAAASGEVDGEEAGGEGAAEDPVNLDPRAFAEPVDITPKLPSTMSAMLTSSKWKERKEVLDELNTLLTSTPRISDAPEIGGLAKALATRIQGDANINCVMTAASCMEALAKGMMTSFARYREAVVPLMLERLKERKTNVTDSIGAALDAVFASTTLADILPDLMPALSSKNPQVKEGTLKFLCRCLSTATKPIPSSEIKPLADTLSTLLEDGFEGARNEAASCMGTLMKMVGERPLNAVIDGLADVRKAKIKEAHEKATVKCKAGAGGPPKAAPPKAAAPAKKKAPAEKPPAAASKPPPTTVAEDLEQPAPPKKPLGKPPARLLAQKEKGVGPPTAPPTASAPAAAKKPLPAVAAKPTKAAPPAAPGALDTFKYKHTPEDADALAADLIPSNILADLTDANWKTRLAALDEMNSWLEGIAEDVDAEVVIRALAKKGWAEKNFQVSAKIYGVCSLLAGRSRSFGRSCVALCVPHLSEKLGDMKLKKPAGDTLLVFAEKTSLQFVLNQAYDSLSKQKAPKVLADAITWINSAITEFGIAGLSLRSMIDFLKTALQNSNATVRTSATKTLVTLKLFAGSSIKDLLEDLNPQLLNTITSEFDKVDGTAPPEPTRVSADVAAMPTTASKGGAGGGGADALDDLFPRVEIDGLLKGTTILADAKSDAWKTKKEALETLQAILDQGSNKRLKPNMGEIAQVLKARVVDANKAVQALALDIVARIATGMGKPFEKQNKFFVLPVCTVLADQKAPIRNAALSTLTAIATACEGLESMVPGLTSGLETANPLQKGTLLNWTVEWFKEHELTPSLDISNWAGPVVTSLDDRNSEVRKAAQALLPTLIASAGFDFVLQQTNSLKPASRNSAVPLIQAARPAHSDTPPAAPPSKSKLSAPAPASAPVVEQRAPSPAEAPVSKAPTSKLTGVRRKLPLGSSRPESRADAPPETPAPGSRLGKPALGGLKRPGASIASSKPTSAAPSPGPSLPLIGTNTESRKTRCGKDTSRWINEGGPTRKDLADLLQSQMESHASKELHSRLFSHDHNAINDHIAGLGMLCDVYNAAQSGDEAAEVVCLANFDFPLKYTSMKLHEPQPNLISKCLETVEAVLGFLRNVNYQLTDNEALCFIPTVIHKLGDAREQVRVRVSQIIQSLPKVYAYSRIFQLLLDYGLKSKVAKTRQGSLDELGNLLKKYGMTACEPPKAFPVIASMIADKDSAVRKSALGTISEGYVLVGEKVWALVGPLAPKDKTQLEERLRRVAGPSGQEKAEAPVPSQISRLAAGGGRPASPALSSRIGGIPRPASPAVPGPSRIGRPASPAHGLRSTSPAPALNLRPNSPSKLSKMPAASHLPVPPSPTTSSRPKTALPSRLGKPRSHFSQPSLSQPALAPPQDDAQTANGSHNHEPADTHVAQAPVPEDITLMISSILSSDATRSVDALKKVQKILNAGPSGGSQYSELAEHTEGLVETITLQMAHVFERPESLAQDENFRLAKHLIQTLNNFCDHPVLAESLTVDILTALLEELTLRLLETDDSPTKQVKDLSRFINMIILRIFAMGRKMSIFRALFALLLQIVKPFAHNGATVESKEAKVAELVLKCVWKLARSIPQDLTEQKLDPVELFPAIEHFLQSVPPNDWRARATNKVPCGDMPLRTIKVIIQHVVGKTSSILAHYGDDVYDLLSAAFDDPSATIVYPYVYRILNSTSRGASDMPAGRHEGDAELPSRPLSTTSSRAISPQETASSASASHRNSSPSRPDSFNGHNGYPPPAEEPDPDAQLLTIIGHISSETTGALHKEGITELHHFLKAYPHKRPRVEKILESTGAAFRKYINRALASRAAEDEERNAAVADTLSKPRTVSMPVCIICKVPYVCPPNVIEEGNAMTPTLGAPRRGAARRVLGVQFMMAPAFHSSHLTYDVSIVFWKLIVNIFFREIRPRGAFNIPRDGPVILVAAPHNNQFLDPLLLALQVHKETGRHVQFLTAAASMKRKAVGFFTRLMKSIPVERAADNAKNGTGKALLSDEDPCLVLGEGTKFLSEFSPRMQILLPKSVDYASAEVVEVISDTELRIKRELSGDKGKSTSRVREKVAELQKNGEHGIEFKTLPYVNQQDMYRYVYDCLQQGGSIGIFPEGGSHDRTDLLPLKAGVSVMALGAMANDPNCRVKIVPCGFSYFHPHRFRSRAVVEFGTALDVPEELVEMFKQGGAQKRDAVAKFLDLIYDGLKTVTLIQAVRRLYKTPSQHLTLGQVVELNRRLLEGYTHFKDDPRIQKLRADVLKYNRLLRDLGLRDHQVPRAQKASWKTLGLLTYRVGLLAVWAVLALPGTILNGPMFILASVLSRKKAKEALAKSTVKIAGKDVLATWKVLISLGVAPLLYSFYAFLAVLVMIRAQAPMKWRIMTPFMLFLVLPFMNFAALKFGEAGMDVLKSLRPLIVALIPGQQRSLDKLKDMRVQLANEVAGLINDLGPKLYPDFNETRILVPSASVPPSTGTPGIWRRKSSTGAVDAQGLGLTHPMTWIDERLFGWSKSARRGTSAWGGFMNFDEPSRAGTPDGSEEEDAGDYEHVVGLLPDEHLKSRSRTNSYAELQRLRSQSSPLGYSSQFAMSPATAVSEEDQLSFRTGRRERKASLSAQIPVERIAQVNQQEPFGAATNDLNNEARHAKHD</sequence>
<name>A0ABR3F8X4_9AGAR</name>
<evidence type="ECO:0000259" key="7">
    <source>
        <dbReference type="SMART" id="SM01349"/>
    </source>
</evidence>
<dbReference type="PANTHER" id="PTHR12609">
    <property type="entry name" value="MICROTUBULE ASSOCIATED PROTEIN XMAP215"/>
    <property type="match status" value="1"/>
</dbReference>
<dbReference type="Pfam" id="PF21041">
    <property type="entry name" value="XMAP215_CLASP_TOG"/>
    <property type="match status" value="5"/>
</dbReference>
<proteinExistence type="predicted"/>
<feature type="compositionally biased region" description="Basic and acidic residues" evidence="4">
    <location>
        <begin position="1239"/>
        <end position="1250"/>
    </location>
</feature>
<dbReference type="InterPro" id="IPR045110">
    <property type="entry name" value="XMAP215"/>
</dbReference>
<dbReference type="InterPro" id="IPR034085">
    <property type="entry name" value="TOG"/>
</dbReference>
<feature type="domain" description="Phospholipid/glycerol acyltransferase" evidence="6">
    <location>
        <begin position="2192"/>
        <end position="2415"/>
    </location>
</feature>
<dbReference type="SMART" id="SM01349">
    <property type="entry name" value="TOG"/>
    <property type="match status" value="5"/>
</dbReference>
<comment type="subcellular location">
    <subcellularLocation>
        <location evidence="1">Cytoplasm</location>
        <location evidence="1">Cytoskeleton</location>
    </subcellularLocation>
</comment>
<protein>
    <recommendedName>
        <fullName evidence="10">Microtubule associated protein</fullName>
    </recommendedName>
</protein>
<feature type="region of interest" description="Disordered" evidence="4">
    <location>
        <begin position="229"/>
        <end position="280"/>
    </location>
</feature>
<dbReference type="CDD" id="cd07992">
    <property type="entry name" value="LPLAT_AAK14816-like"/>
    <property type="match status" value="1"/>
</dbReference>
<feature type="domain" description="TOG" evidence="7">
    <location>
        <begin position="891"/>
        <end position="1126"/>
    </location>
</feature>
<keyword evidence="3" id="KW-0206">Cytoskeleton</keyword>
<feature type="region of interest" description="Disordered" evidence="4">
    <location>
        <begin position="1502"/>
        <end position="1651"/>
    </location>
</feature>